<dbReference type="EMBL" id="CAAE01014600">
    <property type="protein sequence ID" value="CAG00399.1"/>
    <property type="molecule type" value="Genomic_DNA"/>
</dbReference>
<dbReference type="PANTHER" id="PTHR33960">
    <property type="entry name" value="SIMILAR TO KIAA0825 PROTEIN"/>
    <property type="match status" value="1"/>
</dbReference>
<dbReference type="InterPro" id="IPR027993">
    <property type="entry name" value="DUF4495"/>
</dbReference>
<protein>
    <submittedName>
        <fullName evidence="1">(spotted green pufferfish) hypothetical protein</fullName>
    </submittedName>
</protein>
<proteinExistence type="predicted"/>
<dbReference type="OrthoDB" id="10007406at2759"/>
<evidence type="ECO:0000313" key="1">
    <source>
        <dbReference type="EMBL" id="CAG00399.1"/>
    </source>
</evidence>
<sequence length="453" mass="50893">MRLSAQGPPMSTAERVSRLQQLFFLYPQSEALTHYQRLRSQSVLNLLSALSTIPGGETGFDKLAAGFHSVAPVLTQTLMDELNTLSRLVEPRTVLGFLSAAYLSIVAQELTSLMEKECEMALRDNTSSYKINEGMGDKERHREGERWQEVECACEGTNEVAISAAKGEMLFTPFSRKYILYSIFTGPAVCLVKNRSFSLTSHQLRALTQLACTLLGFERTMQLLEFDWRSAFRGLAPHMAHCVKVVLDDACAKSLQQEEAFHSSGHTTITLSPVPERISLNQGGDCFGTYSERDIPKKIAKLLSLPIPFLLDCTTAELTSYPEGERCSFSVQMWFYFLCGLRSDLWAVLPAGSAKEVLGQVLSEILQLLVQRYATARPSYERHLQIRYLIMHRAGCSHAVIEFPLNFLNSYLCQIMQFQSGWILDKYSFPSKIILLACVKALINIRIIIQSVK</sequence>
<accession>Q4SG33</accession>
<organism evidence="1">
    <name type="scientific">Tetraodon nigroviridis</name>
    <name type="common">Spotted green pufferfish</name>
    <name type="synonym">Chelonodon nigroviridis</name>
    <dbReference type="NCBI Taxonomy" id="99883"/>
    <lineage>
        <taxon>Eukaryota</taxon>
        <taxon>Metazoa</taxon>
        <taxon>Chordata</taxon>
        <taxon>Craniata</taxon>
        <taxon>Vertebrata</taxon>
        <taxon>Euteleostomi</taxon>
        <taxon>Actinopterygii</taxon>
        <taxon>Neopterygii</taxon>
        <taxon>Teleostei</taxon>
        <taxon>Neoteleostei</taxon>
        <taxon>Acanthomorphata</taxon>
        <taxon>Eupercaria</taxon>
        <taxon>Tetraodontiformes</taxon>
        <taxon>Tetradontoidea</taxon>
        <taxon>Tetraodontidae</taxon>
        <taxon>Tetraodon</taxon>
    </lineage>
</organism>
<reference evidence="1" key="1">
    <citation type="journal article" date="2004" name="Nature">
        <title>Genome duplication in the teleost fish Tetraodon nigroviridis reveals the early vertebrate proto-karyotype.</title>
        <authorList>
            <person name="Jaillon O."/>
            <person name="Aury J.-M."/>
            <person name="Brunet F."/>
            <person name="Petit J.-L."/>
            <person name="Stange-Thomann N."/>
            <person name="Mauceli E."/>
            <person name="Bouneau L."/>
            <person name="Fischer C."/>
            <person name="Ozouf-Costaz C."/>
            <person name="Bernot A."/>
            <person name="Nicaud S."/>
            <person name="Jaffe D."/>
            <person name="Fisher S."/>
            <person name="Lutfalla G."/>
            <person name="Dossat C."/>
            <person name="Segurens B."/>
            <person name="Dasilva C."/>
            <person name="Salanoubat M."/>
            <person name="Levy M."/>
            <person name="Boudet N."/>
            <person name="Castellano S."/>
            <person name="Anthouard V."/>
            <person name="Jubin C."/>
            <person name="Castelli V."/>
            <person name="Katinka M."/>
            <person name="Vacherie B."/>
            <person name="Biemont C."/>
            <person name="Skalli Z."/>
            <person name="Cattolico L."/>
            <person name="Poulain J."/>
            <person name="De Berardinis V."/>
            <person name="Cruaud C."/>
            <person name="Duprat S."/>
            <person name="Brottier P."/>
            <person name="Coutanceau J.-P."/>
            <person name="Gouzy J."/>
            <person name="Parra G."/>
            <person name="Lardier G."/>
            <person name="Chapple C."/>
            <person name="McKernan K.J."/>
            <person name="McEwan P."/>
            <person name="Bosak S."/>
            <person name="Kellis M."/>
            <person name="Volff J.-N."/>
            <person name="Guigo R."/>
            <person name="Zody M.C."/>
            <person name="Mesirov J."/>
            <person name="Lindblad-Toh K."/>
            <person name="Birren B."/>
            <person name="Nusbaum C."/>
            <person name="Kahn D."/>
            <person name="Robinson-Rechavi M."/>
            <person name="Laudet V."/>
            <person name="Schachter V."/>
            <person name="Quetier F."/>
            <person name="Saurin W."/>
            <person name="Scarpelli C."/>
            <person name="Wincker P."/>
            <person name="Lander E.S."/>
            <person name="Weissenbach J."/>
            <person name="Roest Crollius H."/>
        </authorList>
    </citation>
    <scope>NUCLEOTIDE SEQUENCE [LARGE SCALE GENOMIC DNA]</scope>
</reference>
<dbReference type="Pfam" id="PF14906">
    <property type="entry name" value="DUF4495"/>
    <property type="match status" value="1"/>
</dbReference>
<name>Q4SG33_TETNG</name>
<comment type="caution">
    <text evidence="1">The sequence shown here is derived from an EMBL/GenBank/DDBJ whole genome shotgun (WGS) entry which is preliminary data.</text>
</comment>
<gene>
    <name evidence="1" type="ORF">GSTENG00018831001</name>
</gene>
<reference evidence="1" key="2">
    <citation type="submission" date="2004-02" db="EMBL/GenBank/DDBJ databases">
        <authorList>
            <consortium name="Genoscope"/>
            <consortium name="Whitehead Institute Centre for Genome Research"/>
        </authorList>
    </citation>
    <scope>NUCLEOTIDE SEQUENCE</scope>
</reference>
<dbReference type="AlphaFoldDB" id="Q4SG33"/>
<dbReference type="PANTHER" id="PTHR33960:SF1">
    <property type="entry name" value="SIMILAR TO KIAA0825 PROTEIN"/>
    <property type="match status" value="1"/>
</dbReference>
<dbReference type="KEGG" id="tng:GSTEN00018831G001"/>